<keyword evidence="2" id="KW-0694">RNA-binding</keyword>
<dbReference type="Gene3D" id="2.20.70.10">
    <property type="match status" value="1"/>
</dbReference>
<name>A0A7S2AZB9_9STRA</name>
<dbReference type="CDD" id="cd00105">
    <property type="entry name" value="KH-I"/>
    <property type="match status" value="3"/>
</dbReference>
<dbReference type="CDD" id="cd00201">
    <property type="entry name" value="WW"/>
    <property type="match status" value="1"/>
</dbReference>
<dbReference type="Gene3D" id="3.30.1370.10">
    <property type="entry name" value="K Homology domain, type 1"/>
    <property type="match status" value="3"/>
</dbReference>
<dbReference type="SUPFAM" id="SSF51045">
    <property type="entry name" value="WW domain"/>
    <property type="match status" value="1"/>
</dbReference>
<evidence type="ECO:0000256" key="1">
    <source>
        <dbReference type="ARBA" id="ARBA00022737"/>
    </source>
</evidence>
<dbReference type="AlphaFoldDB" id="A0A7S2AZB9"/>
<feature type="domain" description="WW" evidence="4">
    <location>
        <begin position="534"/>
        <end position="567"/>
    </location>
</feature>
<dbReference type="PROSITE" id="PS50084">
    <property type="entry name" value="KH_TYPE_1"/>
    <property type="match status" value="3"/>
</dbReference>
<dbReference type="PROSITE" id="PS50020">
    <property type="entry name" value="WW_DOMAIN_2"/>
    <property type="match status" value="1"/>
</dbReference>
<feature type="compositionally biased region" description="Low complexity" evidence="3">
    <location>
        <begin position="515"/>
        <end position="536"/>
    </location>
</feature>
<keyword evidence="1" id="KW-0677">Repeat</keyword>
<sequence>MAETEPTPVSEPTVIGQDEESVAGKRKIDDVSTETEESAKRQLVDPATPATAEETPTTDAAVTVPAATVETIVTNGTPVPEAVPAVGAESSVSATPAVAAPAEPTDATETPAVAASIEPAVVAAGDAASSAITNAVALAAAAAAAMAATPIAGMPGVPGVINPMTAVAAVPGATLAVGAATPVAAGTSEIILDCPQNVVGRVIGRGGETIRDLQLRSGCSIQINQNFPEGMPRQITISGAPNALEVAKQMTQQVMQGGLAGMMSSGIPGMLAGFEAAGQITQVLDCPQTVVGRVIGRNGETIKDLQLRSGCRIQIDQNYPDGQPRKITVSGTQEQLTQGVAMVQGKINDHGPTTAGPGGVTQTIDCPKNLVGRVIGRGGETINDLQARSGARIQIDQNVPEGAPCKVTINGTPQTVELGFKLVNDVIQHGPNHVTQQAYQSTNGAYTAAPVLQPGGYPQPGYMQGGYGQQGYPSQGYGYPPQSYGQQGYPSQGYGAGAYGQPAAGSYPYPYQQPGAQAMSSYPSTSTATSPPAATTQSEWSEHKDGSGNSYWYNATTGQSQWEKPSAAK</sequence>
<feature type="compositionally biased region" description="Polar residues" evidence="3">
    <location>
        <begin position="547"/>
        <end position="563"/>
    </location>
</feature>
<dbReference type="PANTHER" id="PTHR10288">
    <property type="entry name" value="KH DOMAIN CONTAINING RNA BINDING PROTEIN"/>
    <property type="match status" value="1"/>
</dbReference>
<dbReference type="InterPro" id="IPR036612">
    <property type="entry name" value="KH_dom_type_1_sf"/>
</dbReference>
<dbReference type="Pfam" id="PF00397">
    <property type="entry name" value="WW"/>
    <property type="match status" value="1"/>
</dbReference>
<accession>A0A7S2AZB9</accession>
<dbReference type="Pfam" id="PF00013">
    <property type="entry name" value="KH_1"/>
    <property type="match status" value="3"/>
</dbReference>
<evidence type="ECO:0000256" key="2">
    <source>
        <dbReference type="PROSITE-ProRule" id="PRU00117"/>
    </source>
</evidence>
<dbReference type="PROSITE" id="PS01159">
    <property type="entry name" value="WW_DOMAIN_1"/>
    <property type="match status" value="1"/>
</dbReference>
<dbReference type="InterPro" id="IPR004087">
    <property type="entry name" value="KH_dom"/>
</dbReference>
<reference evidence="5" key="1">
    <citation type="submission" date="2021-01" db="EMBL/GenBank/DDBJ databases">
        <authorList>
            <person name="Corre E."/>
            <person name="Pelletier E."/>
            <person name="Niang G."/>
            <person name="Scheremetjew M."/>
            <person name="Finn R."/>
            <person name="Kale V."/>
            <person name="Holt S."/>
            <person name="Cochrane G."/>
            <person name="Meng A."/>
            <person name="Brown T."/>
            <person name="Cohen L."/>
        </authorList>
    </citation>
    <scope>NUCLEOTIDE SEQUENCE</scope>
    <source>
        <strain evidence="5">CCMP1381</strain>
    </source>
</reference>
<dbReference type="InterPro" id="IPR001202">
    <property type="entry name" value="WW_dom"/>
</dbReference>
<evidence type="ECO:0000313" key="5">
    <source>
        <dbReference type="EMBL" id="CAD9381993.1"/>
    </source>
</evidence>
<dbReference type="SUPFAM" id="SSF54791">
    <property type="entry name" value="Eukaryotic type KH-domain (KH-domain type I)"/>
    <property type="match status" value="3"/>
</dbReference>
<evidence type="ECO:0000256" key="3">
    <source>
        <dbReference type="SAM" id="MobiDB-lite"/>
    </source>
</evidence>
<feature type="region of interest" description="Disordered" evidence="3">
    <location>
        <begin position="1"/>
        <end position="58"/>
    </location>
</feature>
<feature type="region of interest" description="Disordered" evidence="3">
    <location>
        <begin position="515"/>
        <end position="569"/>
    </location>
</feature>
<dbReference type="InterPro" id="IPR004088">
    <property type="entry name" value="KH_dom_type_1"/>
</dbReference>
<dbReference type="GO" id="GO:0003723">
    <property type="term" value="F:RNA binding"/>
    <property type="evidence" value="ECO:0007669"/>
    <property type="project" value="UniProtKB-UniRule"/>
</dbReference>
<dbReference type="SMART" id="SM00456">
    <property type="entry name" value="WW"/>
    <property type="match status" value="1"/>
</dbReference>
<dbReference type="InterPro" id="IPR036020">
    <property type="entry name" value="WW_dom_sf"/>
</dbReference>
<feature type="compositionally biased region" description="Low complexity" evidence="3">
    <location>
        <begin position="44"/>
        <end position="58"/>
    </location>
</feature>
<proteinExistence type="predicted"/>
<dbReference type="EMBL" id="HBGS01008564">
    <property type="protein sequence ID" value="CAD9381993.1"/>
    <property type="molecule type" value="Transcribed_RNA"/>
</dbReference>
<organism evidence="5">
    <name type="scientific">Octactis speculum</name>
    <dbReference type="NCBI Taxonomy" id="3111310"/>
    <lineage>
        <taxon>Eukaryota</taxon>
        <taxon>Sar</taxon>
        <taxon>Stramenopiles</taxon>
        <taxon>Ochrophyta</taxon>
        <taxon>Dictyochophyceae</taxon>
        <taxon>Dictyochales</taxon>
        <taxon>Dictyochaceae</taxon>
        <taxon>Octactis</taxon>
    </lineage>
</organism>
<evidence type="ECO:0000259" key="4">
    <source>
        <dbReference type="PROSITE" id="PS50020"/>
    </source>
</evidence>
<dbReference type="SMART" id="SM00322">
    <property type="entry name" value="KH"/>
    <property type="match status" value="3"/>
</dbReference>
<protein>
    <recommendedName>
        <fullName evidence="4">WW domain-containing protein</fullName>
    </recommendedName>
</protein>
<gene>
    <name evidence="5" type="ORF">DSPE1174_LOCUS4505</name>
</gene>